<evidence type="ECO:0000313" key="5">
    <source>
        <dbReference type="EMBL" id="GGM49713.1"/>
    </source>
</evidence>
<accession>A0A917U361</accession>
<gene>
    <name evidence="5" type="ORF">GCM10007977_059160</name>
</gene>
<name>A0A917U361_9ACTN</name>
<dbReference type="AlphaFoldDB" id="A0A917U361"/>
<dbReference type="GO" id="GO:0000179">
    <property type="term" value="F:rRNA (adenine-N6,N6-)-dimethyltransferase activity"/>
    <property type="evidence" value="ECO:0007669"/>
    <property type="project" value="InterPro"/>
</dbReference>
<evidence type="ECO:0000256" key="1">
    <source>
        <dbReference type="ARBA" id="ARBA00022603"/>
    </source>
</evidence>
<reference evidence="5" key="1">
    <citation type="journal article" date="2014" name="Int. J. Syst. Evol. Microbiol.">
        <title>Complete genome sequence of Corynebacterium casei LMG S-19264T (=DSM 44701T), isolated from a smear-ripened cheese.</title>
        <authorList>
            <consortium name="US DOE Joint Genome Institute (JGI-PGF)"/>
            <person name="Walter F."/>
            <person name="Albersmeier A."/>
            <person name="Kalinowski J."/>
            <person name="Ruckert C."/>
        </authorList>
    </citation>
    <scope>NUCLEOTIDE SEQUENCE</scope>
    <source>
        <strain evidence="5">JCM 19831</strain>
    </source>
</reference>
<reference evidence="5" key="2">
    <citation type="submission" date="2020-09" db="EMBL/GenBank/DDBJ databases">
        <authorList>
            <person name="Sun Q."/>
            <person name="Ohkuma M."/>
        </authorList>
    </citation>
    <scope>NUCLEOTIDE SEQUENCE</scope>
    <source>
        <strain evidence="5">JCM 19831</strain>
    </source>
</reference>
<evidence type="ECO:0000259" key="4">
    <source>
        <dbReference type="SMART" id="SM00650"/>
    </source>
</evidence>
<evidence type="ECO:0000256" key="3">
    <source>
        <dbReference type="ARBA" id="ARBA00022691"/>
    </source>
</evidence>
<dbReference type="CDD" id="cd02440">
    <property type="entry name" value="AdoMet_MTases"/>
    <property type="match status" value="1"/>
</dbReference>
<feature type="domain" description="Ribosomal RNA adenine methylase transferase N-terminal" evidence="4">
    <location>
        <begin position="4"/>
        <end position="161"/>
    </location>
</feature>
<dbReference type="PANTHER" id="PTHR43591:SF24">
    <property type="entry name" value="2-METHOXY-6-POLYPRENYL-1,4-BENZOQUINOL METHYLASE, MITOCHONDRIAL"/>
    <property type="match status" value="1"/>
</dbReference>
<keyword evidence="3" id="KW-0949">S-adenosyl-L-methionine</keyword>
<dbReference type="Proteomes" id="UP000642070">
    <property type="component" value="Unassembled WGS sequence"/>
</dbReference>
<dbReference type="InterPro" id="IPR029063">
    <property type="entry name" value="SAM-dependent_MTases_sf"/>
</dbReference>
<dbReference type="SUPFAM" id="SSF53335">
    <property type="entry name" value="S-adenosyl-L-methionine-dependent methyltransferases"/>
    <property type="match status" value="1"/>
</dbReference>
<dbReference type="InterPro" id="IPR013216">
    <property type="entry name" value="Methyltransf_11"/>
</dbReference>
<dbReference type="Pfam" id="PF08241">
    <property type="entry name" value="Methyltransf_11"/>
    <property type="match status" value="1"/>
</dbReference>
<protein>
    <recommendedName>
        <fullName evidence="4">Ribosomal RNA adenine methylase transferase N-terminal domain-containing protein</fullName>
    </recommendedName>
</protein>
<sequence length="185" mass="20194">MNLLHNRICRSAKWFRTVEDQVLPWALRGVPLGPRVLEIGPGFGATTRVLARDAPELTAVEINPKLASHLRRTLPPSVNVVEGDGAALPFPDGAFDTVVCCTMLHHVPSVELQDRLLAEARRVLAGGGVFAGCDSLPSPRFRLLHIADTMVTVDPATFPDRLRAAGFTDVKVSTVDNRRLRFRAA</sequence>
<organism evidence="5 6">
    <name type="scientific">Dactylosporangium sucinum</name>
    <dbReference type="NCBI Taxonomy" id="1424081"/>
    <lineage>
        <taxon>Bacteria</taxon>
        <taxon>Bacillati</taxon>
        <taxon>Actinomycetota</taxon>
        <taxon>Actinomycetes</taxon>
        <taxon>Micromonosporales</taxon>
        <taxon>Micromonosporaceae</taxon>
        <taxon>Dactylosporangium</taxon>
    </lineage>
</organism>
<proteinExistence type="predicted"/>
<dbReference type="EMBL" id="BMPI01000032">
    <property type="protein sequence ID" value="GGM49713.1"/>
    <property type="molecule type" value="Genomic_DNA"/>
</dbReference>
<keyword evidence="1" id="KW-0489">Methyltransferase</keyword>
<dbReference type="InterPro" id="IPR020598">
    <property type="entry name" value="rRNA_Ade_methylase_Trfase_N"/>
</dbReference>
<dbReference type="PANTHER" id="PTHR43591">
    <property type="entry name" value="METHYLTRANSFERASE"/>
    <property type="match status" value="1"/>
</dbReference>
<dbReference type="SMART" id="SM00650">
    <property type="entry name" value="rADc"/>
    <property type="match status" value="1"/>
</dbReference>
<keyword evidence="2" id="KW-0808">Transferase</keyword>
<dbReference type="RefSeq" id="WP_190253239.1">
    <property type="nucleotide sequence ID" value="NZ_BMPI01000032.1"/>
</dbReference>
<comment type="caution">
    <text evidence="5">The sequence shown here is derived from an EMBL/GenBank/DDBJ whole genome shotgun (WGS) entry which is preliminary data.</text>
</comment>
<evidence type="ECO:0000313" key="6">
    <source>
        <dbReference type="Proteomes" id="UP000642070"/>
    </source>
</evidence>
<keyword evidence="6" id="KW-1185">Reference proteome</keyword>
<evidence type="ECO:0000256" key="2">
    <source>
        <dbReference type="ARBA" id="ARBA00022679"/>
    </source>
</evidence>
<dbReference type="Gene3D" id="3.40.50.150">
    <property type="entry name" value="Vaccinia Virus protein VP39"/>
    <property type="match status" value="1"/>
</dbReference>